<dbReference type="RefSeq" id="WP_009503422.1">
    <property type="nucleotide sequence ID" value="NZ_LIGK01000025.1"/>
</dbReference>
<evidence type="ECO:0000259" key="5">
    <source>
        <dbReference type="PROSITE" id="PS50943"/>
    </source>
</evidence>
<dbReference type="Gene3D" id="1.10.260.40">
    <property type="entry name" value="lambda repressor-like DNA-binding domains"/>
    <property type="match status" value="1"/>
</dbReference>
<dbReference type="PANTHER" id="PTHR40661:SF3">
    <property type="entry name" value="FELS-1 PROPHAGE TRANSCRIPTIONAL REGULATOR"/>
    <property type="match status" value="1"/>
</dbReference>
<feature type="domain" description="HTH cro/C1-type" evidence="5">
    <location>
        <begin position="17"/>
        <end position="71"/>
    </location>
</feature>
<dbReference type="SMART" id="SM00530">
    <property type="entry name" value="HTH_XRE"/>
    <property type="match status" value="1"/>
</dbReference>
<keyword evidence="1" id="KW-0805">Transcription regulation</keyword>
<keyword evidence="4" id="KW-0175">Coiled coil</keyword>
<proteinExistence type="predicted"/>
<sequence>MTDDWYGPDAATFGDRVAAARDAAGMSQVALARRLDVKLKTLQGWENDLSEPRANRLQTLARLLDVSVAWLLTGEGDGVPGPDAAPDVLPQDLREALLDIRELRAQMKTAQDRLARLEKSLRQILKDTI</sequence>
<dbReference type="GO" id="GO:0003677">
    <property type="term" value="F:DNA binding"/>
    <property type="evidence" value="ECO:0007669"/>
    <property type="project" value="UniProtKB-KW"/>
</dbReference>
<reference evidence="6 7" key="1">
    <citation type="submission" date="2018-06" db="EMBL/GenBank/DDBJ databases">
        <title>Genomic Encyclopedia of Archaeal and Bacterial Type Strains, Phase II (KMG-II): from individual species to whole genera.</title>
        <authorList>
            <person name="Goeker M."/>
        </authorList>
    </citation>
    <scope>NUCLEOTIDE SEQUENCE [LARGE SCALE GENOMIC DNA]</scope>
    <source>
        <strain evidence="6 7">DSM 22011</strain>
    </source>
</reference>
<dbReference type="SUPFAM" id="SSF47413">
    <property type="entry name" value="lambda repressor-like DNA-binding domains"/>
    <property type="match status" value="1"/>
</dbReference>
<evidence type="ECO:0000256" key="3">
    <source>
        <dbReference type="ARBA" id="ARBA00023163"/>
    </source>
</evidence>
<dbReference type="InterPro" id="IPR010982">
    <property type="entry name" value="Lambda_DNA-bd_dom_sf"/>
</dbReference>
<accession>A0A327YAG9</accession>
<evidence type="ECO:0000313" key="6">
    <source>
        <dbReference type="EMBL" id="RAK16986.1"/>
    </source>
</evidence>
<evidence type="ECO:0000256" key="1">
    <source>
        <dbReference type="ARBA" id="ARBA00023015"/>
    </source>
</evidence>
<dbReference type="OrthoDB" id="5659783at2"/>
<evidence type="ECO:0000256" key="2">
    <source>
        <dbReference type="ARBA" id="ARBA00023125"/>
    </source>
</evidence>
<gene>
    <name evidence="6" type="ORF">ATI53_101773</name>
</gene>
<organism evidence="6 7">
    <name type="scientific">Salipiger aestuarii</name>
    <dbReference type="NCBI Taxonomy" id="568098"/>
    <lineage>
        <taxon>Bacteria</taxon>
        <taxon>Pseudomonadati</taxon>
        <taxon>Pseudomonadota</taxon>
        <taxon>Alphaproteobacteria</taxon>
        <taxon>Rhodobacterales</taxon>
        <taxon>Roseobacteraceae</taxon>
        <taxon>Salipiger</taxon>
    </lineage>
</organism>
<dbReference type="InterPro" id="IPR001387">
    <property type="entry name" value="Cro/C1-type_HTH"/>
</dbReference>
<dbReference type="EMBL" id="QLMG01000017">
    <property type="protein sequence ID" value="RAK16986.1"/>
    <property type="molecule type" value="Genomic_DNA"/>
</dbReference>
<dbReference type="AlphaFoldDB" id="A0A327YAG9"/>
<keyword evidence="7" id="KW-1185">Reference proteome</keyword>
<evidence type="ECO:0000256" key="4">
    <source>
        <dbReference type="SAM" id="Coils"/>
    </source>
</evidence>
<dbReference type="PROSITE" id="PS50943">
    <property type="entry name" value="HTH_CROC1"/>
    <property type="match status" value="1"/>
</dbReference>
<name>A0A327YAG9_9RHOB</name>
<comment type="caution">
    <text evidence="6">The sequence shown here is derived from an EMBL/GenBank/DDBJ whole genome shotgun (WGS) entry which is preliminary data.</text>
</comment>
<keyword evidence="3" id="KW-0804">Transcription</keyword>
<dbReference type="Proteomes" id="UP000249165">
    <property type="component" value="Unassembled WGS sequence"/>
</dbReference>
<dbReference type="CDD" id="cd00093">
    <property type="entry name" value="HTH_XRE"/>
    <property type="match status" value="1"/>
</dbReference>
<dbReference type="PANTHER" id="PTHR40661">
    <property type="match status" value="1"/>
</dbReference>
<dbReference type="Pfam" id="PF01381">
    <property type="entry name" value="HTH_3"/>
    <property type="match status" value="1"/>
</dbReference>
<feature type="coiled-coil region" evidence="4">
    <location>
        <begin position="93"/>
        <end position="127"/>
    </location>
</feature>
<keyword evidence="2" id="KW-0238">DNA-binding</keyword>
<protein>
    <submittedName>
        <fullName evidence="6">Helix-turn-helix protein</fullName>
    </submittedName>
</protein>
<evidence type="ECO:0000313" key="7">
    <source>
        <dbReference type="Proteomes" id="UP000249165"/>
    </source>
</evidence>